<comment type="caution">
    <text evidence="1">The sequence shown here is derived from an EMBL/GenBank/DDBJ whole genome shotgun (WGS) entry which is preliminary data.</text>
</comment>
<dbReference type="GO" id="GO:0016791">
    <property type="term" value="F:phosphatase activity"/>
    <property type="evidence" value="ECO:0007669"/>
    <property type="project" value="TreeGrafter"/>
</dbReference>
<dbReference type="SUPFAM" id="SSF56784">
    <property type="entry name" value="HAD-like"/>
    <property type="match status" value="1"/>
</dbReference>
<name>A0A7Y6IIM3_9ACTN</name>
<organism evidence="1 2">
    <name type="scientific">Nonomuraea rhodomycinica</name>
    <dbReference type="NCBI Taxonomy" id="1712872"/>
    <lineage>
        <taxon>Bacteria</taxon>
        <taxon>Bacillati</taxon>
        <taxon>Actinomycetota</taxon>
        <taxon>Actinomycetes</taxon>
        <taxon>Streptosporangiales</taxon>
        <taxon>Streptosporangiaceae</taxon>
        <taxon>Nonomuraea</taxon>
    </lineage>
</organism>
<dbReference type="Proteomes" id="UP000546126">
    <property type="component" value="Unassembled WGS sequence"/>
</dbReference>
<dbReference type="PANTHER" id="PTHR10000:SF8">
    <property type="entry name" value="HAD SUPERFAMILY HYDROLASE-LIKE, TYPE 3"/>
    <property type="match status" value="1"/>
</dbReference>
<reference evidence="1 2" key="1">
    <citation type="submission" date="2020-06" db="EMBL/GenBank/DDBJ databases">
        <authorList>
            <person name="Chanama M."/>
        </authorList>
    </citation>
    <scope>NUCLEOTIDE SEQUENCE [LARGE SCALE GENOMIC DNA]</scope>
    <source>
        <strain evidence="1 2">TBRC6557</strain>
    </source>
</reference>
<evidence type="ECO:0000313" key="2">
    <source>
        <dbReference type="Proteomes" id="UP000546126"/>
    </source>
</evidence>
<dbReference type="Gene3D" id="3.40.50.1000">
    <property type="entry name" value="HAD superfamily/HAD-like"/>
    <property type="match status" value="2"/>
</dbReference>
<proteinExistence type="predicted"/>
<dbReference type="GO" id="GO:0000287">
    <property type="term" value="F:magnesium ion binding"/>
    <property type="evidence" value="ECO:0007669"/>
    <property type="project" value="TreeGrafter"/>
</dbReference>
<keyword evidence="2" id="KW-1185">Reference proteome</keyword>
<keyword evidence="1" id="KW-0378">Hydrolase</keyword>
<dbReference type="InterPro" id="IPR023214">
    <property type="entry name" value="HAD_sf"/>
</dbReference>
<evidence type="ECO:0000313" key="1">
    <source>
        <dbReference type="EMBL" id="NUW38691.1"/>
    </source>
</evidence>
<dbReference type="RefSeq" id="WP_175598333.1">
    <property type="nucleotide sequence ID" value="NZ_JABWGO010000001.1"/>
</dbReference>
<gene>
    <name evidence="1" type="ORF">HT134_00915</name>
</gene>
<dbReference type="Pfam" id="PF08282">
    <property type="entry name" value="Hydrolase_3"/>
    <property type="match status" value="2"/>
</dbReference>
<dbReference type="PANTHER" id="PTHR10000">
    <property type="entry name" value="PHOSPHOSERINE PHOSPHATASE"/>
    <property type="match status" value="1"/>
</dbReference>
<sequence length="283" mass="29826">MIEPIRYAAFDLDGTLLDANGDALPGLAAGLTRLRDLGLVSILITGRSLASLRAASLDEELLALLEPQVLISDGDAVFDRRCGLFRQTRALPEGLGSHLLEKGFEDVVVEAGGDYYASSRRAALVLAMAYRLPRAVVSIGLPSQMGIPLGRAVVLAEQSRVRAALDGFRCVTRRLTAFGATLIHPEGTGKSGALAAHLLAEFGEQGLERTIAFGDGPNDAGLLAECRIGIAMREGAAAAVAAADLHLTESLGEFLRDLAPQRLIAAVPADRTETTDSCVRQLS</sequence>
<accession>A0A7Y6IIM3</accession>
<dbReference type="GO" id="GO:0005829">
    <property type="term" value="C:cytosol"/>
    <property type="evidence" value="ECO:0007669"/>
    <property type="project" value="TreeGrafter"/>
</dbReference>
<dbReference type="InterPro" id="IPR036412">
    <property type="entry name" value="HAD-like_sf"/>
</dbReference>
<protein>
    <submittedName>
        <fullName evidence="1">HAD family hydrolase</fullName>
    </submittedName>
</protein>
<dbReference type="EMBL" id="JABWGO010000001">
    <property type="protein sequence ID" value="NUW38691.1"/>
    <property type="molecule type" value="Genomic_DNA"/>
</dbReference>
<dbReference type="AlphaFoldDB" id="A0A7Y6IIM3"/>